<comment type="caution">
    <text evidence="2">The sequence shown here is derived from an EMBL/GenBank/DDBJ whole genome shotgun (WGS) entry which is preliminary data.</text>
</comment>
<dbReference type="PANTHER" id="PTHR42685:SF22">
    <property type="entry name" value="CONDITIONED MEDIUM FACTOR RECEPTOR 1"/>
    <property type="match status" value="1"/>
</dbReference>
<keyword evidence="2" id="KW-0560">Oxidoreductase</keyword>
<dbReference type="PRINTS" id="PR00420">
    <property type="entry name" value="RNGMNOXGNASE"/>
</dbReference>
<dbReference type="SUPFAM" id="SSF51905">
    <property type="entry name" value="FAD/NAD(P)-binding domain"/>
    <property type="match status" value="1"/>
</dbReference>
<dbReference type="PANTHER" id="PTHR42685">
    <property type="entry name" value="GERANYLGERANYL DIPHOSPHATE REDUCTASE"/>
    <property type="match status" value="1"/>
</dbReference>
<dbReference type="Proteomes" id="UP001221217">
    <property type="component" value="Unassembled WGS sequence"/>
</dbReference>
<sequence length="409" mass="45170">MYDFLITGAGPAGLAAAITAAELGRSVIVIEKGKVAGPEPRGESMPQHELFDKLIHPGFLQEISGFTSTSRRFHSSADKKNTLIKIKEPYYFFNWRDLIDPLYEKAAAAGVEFIFGAEVTAVKTAASAGDDDGTATGVYYTKNGKTKELEARAILGCGGRSCPIAAHYGIDTKAAACPTVKYRGRMNTPLPTWFTDLPGEPDLQFFAVLPNSFESVAGFPPAFAYIFPLGDSCIEAGLMLRLSQFEKINNISMPTDRQVMSAWDEAKTSLSGFADFFIDTSTEYEKLTSIQNRRFIENNIMPGGGAVLIGDAVGMVDANGSAGLYYAMSQAVGWSEMLSEAMNTNSEIWSRENCEDYLSRQSKWKFYRYIKRSFKLISFFERIMFRTFGTDKKLNFIWPLISAILKSAS</sequence>
<protein>
    <submittedName>
        <fullName evidence="2">FAD-dependent monooxygenase</fullName>
    </submittedName>
</protein>
<name>A0AAJ1IIV6_9SPIO</name>
<accession>A0AAJ1IIV6</accession>
<dbReference type="GO" id="GO:0071949">
    <property type="term" value="F:FAD binding"/>
    <property type="evidence" value="ECO:0007669"/>
    <property type="project" value="InterPro"/>
</dbReference>
<keyword evidence="2" id="KW-0503">Monooxygenase</keyword>
<dbReference type="GO" id="GO:0004497">
    <property type="term" value="F:monooxygenase activity"/>
    <property type="evidence" value="ECO:0007669"/>
    <property type="project" value="UniProtKB-KW"/>
</dbReference>
<organism evidence="2 3">
    <name type="scientific">Candidatus Thalassospirochaeta sargassi</name>
    <dbReference type="NCBI Taxonomy" id="3119039"/>
    <lineage>
        <taxon>Bacteria</taxon>
        <taxon>Pseudomonadati</taxon>
        <taxon>Spirochaetota</taxon>
        <taxon>Spirochaetia</taxon>
        <taxon>Spirochaetales</taxon>
        <taxon>Spirochaetaceae</taxon>
        <taxon>Candidatus Thalassospirochaeta</taxon>
    </lineage>
</organism>
<dbReference type="AlphaFoldDB" id="A0AAJ1IIV6"/>
<dbReference type="Gene3D" id="3.50.50.60">
    <property type="entry name" value="FAD/NAD(P)-binding domain"/>
    <property type="match status" value="1"/>
</dbReference>
<dbReference type="EMBL" id="JAQQAL010000035">
    <property type="protein sequence ID" value="MDC7227846.1"/>
    <property type="molecule type" value="Genomic_DNA"/>
</dbReference>
<evidence type="ECO:0000313" key="2">
    <source>
        <dbReference type="EMBL" id="MDC7227846.1"/>
    </source>
</evidence>
<feature type="domain" description="FAD-binding" evidence="1">
    <location>
        <begin position="3"/>
        <end position="342"/>
    </location>
</feature>
<dbReference type="InterPro" id="IPR002938">
    <property type="entry name" value="FAD-bd"/>
</dbReference>
<dbReference type="InterPro" id="IPR050407">
    <property type="entry name" value="Geranylgeranyl_reductase"/>
</dbReference>
<dbReference type="InterPro" id="IPR036188">
    <property type="entry name" value="FAD/NAD-bd_sf"/>
</dbReference>
<evidence type="ECO:0000259" key="1">
    <source>
        <dbReference type="Pfam" id="PF01494"/>
    </source>
</evidence>
<gene>
    <name evidence="2" type="ORF">PQJ61_13860</name>
</gene>
<proteinExistence type="predicted"/>
<evidence type="ECO:0000313" key="3">
    <source>
        <dbReference type="Proteomes" id="UP001221217"/>
    </source>
</evidence>
<dbReference type="Pfam" id="PF01494">
    <property type="entry name" value="FAD_binding_3"/>
    <property type="match status" value="1"/>
</dbReference>
<reference evidence="2 3" key="1">
    <citation type="submission" date="2022-12" db="EMBL/GenBank/DDBJ databases">
        <title>Metagenome assembled genome from gulf of manar.</title>
        <authorList>
            <person name="Kohli P."/>
            <person name="Pk S."/>
            <person name="Venkata Ramana C."/>
            <person name="Sasikala C."/>
        </authorList>
    </citation>
    <scope>NUCLEOTIDE SEQUENCE [LARGE SCALE GENOMIC DNA]</scope>
    <source>
        <strain evidence="2">JB008</strain>
    </source>
</reference>